<keyword evidence="2" id="KW-1133">Transmembrane helix</keyword>
<proteinExistence type="predicted"/>
<evidence type="ECO:0008006" key="5">
    <source>
        <dbReference type="Google" id="ProtNLM"/>
    </source>
</evidence>
<evidence type="ECO:0000256" key="1">
    <source>
        <dbReference type="SAM" id="MobiDB-lite"/>
    </source>
</evidence>
<dbReference type="EMBL" id="JALPRY010000014">
    <property type="protein sequence ID" value="MCK8780897.1"/>
    <property type="molecule type" value="Genomic_DNA"/>
</dbReference>
<dbReference type="RefSeq" id="WP_199925230.1">
    <property type="nucleotide sequence ID" value="NZ_JALPRY010000014.1"/>
</dbReference>
<organism evidence="3 4">
    <name type="scientific">Neorhizobium turbinariae</name>
    <dbReference type="NCBI Taxonomy" id="2937795"/>
    <lineage>
        <taxon>Bacteria</taxon>
        <taxon>Pseudomonadati</taxon>
        <taxon>Pseudomonadota</taxon>
        <taxon>Alphaproteobacteria</taxon>
        <taxon>Hyphomicrobiales</taxon>
        <taxon>Rhizobiaceae</taxon>
        <taxon>Rhizobium/Agrobacterium group</taxon>
        <taxon>Neorhizobium</taxon>
    </lineage>
</organism>
<comment type="caution">
    <text evidence="3">The sequence shown here is derived from an EMBL/GenBank/DDBJ whole genome shotgun (WGS) entry which is preliminary data.</text>
</comment>
<evidence type="ECO:0000313" key="4">
    <source>
        <dbReference type="Proteomes" id="UP001202827"/>
    </source>
</evidence>
<keyword evidence="4" id="KW-1185">Reference proteome</keyword>
<protein>
    <recommendedName>
        <fullName evidence="5">Protoheme IX farnesyltransferase</fullName>
    </recommendedName>
</protein>
<keyword evidence="2" id="KW-0472">Membrane</keyword>
<name>A0ABT0ISM3_9HYPH</name>
<accession>A0ABT0ISM3</accession>
<evidence type="ECO:0000256" key="2">
    <source>
        <dbReference type="SAM" id="Phobius"/>
    </source>
</evidence>
<reference evidence="3 4" key="1">
    <citation type="submission" date="2022-04" db="EMBL/GenBank/DDBJ databases">
        <title>Rhizobium coralii sp. nov., isolated from coral Turbinaria peltata.</title>
        <authorList>
            <person name="Sun H."/>
        </authorList>
    </citation>
    <scope>NUCLEOTIDE SEQUENCE [LARGE SCALE GENOMIC DNA]</scope>
    <source>
        <strain evidence="3 4">NTR19</strain>
    </source>
</reference>
<feature type="transmembrane region" description="Helical" evidence="2">
    <location>
        <begin position="30"/>
        <end position="55"/>
    </location>
</feature>
<feature type="region of interest" description="Disordered" evidence="1">
    <location>
        <begin position="1"/>
        <end position="23"/>
    </location>
</feature>
<sequence length="58" mass="5992">MSIEPENEPGVTPSPASGEKRAKQARAGRGLPIFIGGVAVAAFLLYLMVTVYGIMTAG</sequence>
<keyword evidence="2" id="KW-0812">Transmembrane</keyword>
<evidence type="ECO:0000313" key="3">
    <source>
        <dbReference type="EMBL" id="MCK8780897.1"/>
    </source>
</evidence>
<gene>
    <name evidence="3" type="ORF">M0654_12970</name>
</gene>
<dbReference type="Proteomes" id="UP001202827">
    <property type="component" value="Unassembled WGS sequence"/>
</dbReference>